<name>A0ABS7G5Y1_9ACTN</name>
<evidence type="ECO:0000313" key="2">
    <source>
        <dbReference type="Proteomes" id="UP000774570"/>
    </source>
</evidence>
<reference evidence="1 2" key="1">
    <citation type="submission" date="2021-07" db="EMBL/GenBank/DDBJ databases">
        <title>Actinomadura sp. PM05-2 isolated from lichen.</title>
        <authorList>
            <person name="Somphong A."/>
            <person name="Phongsopitanun W."/>
            <person name="Tanasupawat S."/>
            <person name="Peongsungnone V."/>
        </authorList>
    </citation>
    <scope>NUCLEOTIDE SEQUENCE [LARGE SCALE GENOMIC DNA]</scope>
    <source>
        <strain evidence="1 2">PM05-2</strain>
    </source>
</reference>
<protein>
    <submittedName>
        <fullName evidence="1">Uncharacterized protein</fullName>
    </submittedName>
</protein>
<comment type="caution">
    <text evidence="1">The sequence shown here is derived from an EMBL/GenBank/DDBJ whole genome shotgun (WGS) entry which is preliminary data.</text>
</comment>
<sequence length="99" mass="11557">MEFFDVPLWRAVVVHDLRYSRAGRPRPEAVRREVRVYSWARFAVRDRGVREAARVYERRERRRLREAVGDARAFVNAGGEAADVDIAPVRHRRRAVGEG</sequence>
<dbReference type="Proteomes" id="UP000774570">
    <property type="component" value="Unassembled WGS sequence"/>
</dbReference>
<gene>
    <name evidence="1" type="ORF">K1Y72_35150</name>
</gene>
<dbReference type="EMBL" id="JAIBOA010000037">
    <property type="protein sequence ID" value="MBW8487635.1"/>
    <property type="molecule type" value="Genomic_DNA"/>
</dbReference>
<evidence type="ECO:0000313" key="1">
    <source>
        <dbReference type="EMBL" id="MBW8487635.1"/>
    </source>
</evidence>
<keyword evidence="2" id="KW-1185">Reference proteome</keyword>
<proteinExistence type="predicted"/>
<dbReference type="RefSeq" id="WP_220170863.1">
    <property type="nucleotide sequence ID" value="NZ_JAIBOA010000037.1"/>
</dbReference>
<organism evidence="1 2">
    <name type="scientific">Actinomadura parmotrematis</name>
    <dbReference type="NCBI Taxonomy" id="2864039"/>
    <lineage>
        <taxon>Bacteria</taxon>
        <taxon>Bacillati</taxon>
        <taxon>Actinomycetota</taxon>
        <taxon>Actinomycetes</taxon>
        <taxon>Streptosporangiales</taxon>
        <taxon>Thermomonosporaceae</taxon>
        <taxon>Actinomadura</taxon>
    </lineage>
</organism>
<accession>A0ABS7G5Y1</accession>